<sequence length="121" mass="13635">MTTTLKAITPTKRDRRKCLCHNEAALHVNNLHLSFPCCHQASCLEFRLRLVTTASTASRGYSPRAGTSDLDGIGRGWPANLRNVPGYKCDEHDSMLAHRRAICTVTRGWMRRKVRRSRADG</sequence>
<reference evidence="1 2" key="1">
    <citation type="journal article" date="2023" name="Sci. Data">
        <title>Genome assembly of the Korean intertidal mud-creeper Batillaria attramentaria.</title>
        <authorList>
            <person name="Patra A.K."/>
            <person name="Ho P.T."/>
            <person name="Jun S."/>
            <person name="Lee S.J."/>
            <person name="Kim Y."/>
            <person name="Won Y.J."/>
        </authorList>
    </citation>
    <scope>NUCLEOTIDE SEQUENCE [LARGE SCALE GENOMIC DNA]</scope>
    <source>
        <strain evidence="1">Wonlab-2016</strain>
    </source>
</reference>
<accession>A0ABD0LQN0</accession>
<dbReference type="Proteomes" id="UP001519460">
    <property type="component" value="Unassembled WGS sequence"/>
</dbReference>
<evidence type="ECO:0000313" key="2">
    <source>
        <dbReference type="Proteomes" id="UP001519460"/>
    </source>
</evidence>
<organism evidence="1 2">
    <name type="scientific">Batillaria attramentaria</name>
    <dbReference type="NCBI Taxonomy" id="370345"/>
    <lineage>
        <taxon>Eukaryota</taxon>
        <taxon>Metazoa</taxon>
        <taxon>Spiralia</taxon>
        <taxon>Lophotrochozoa</taxon>
        <taxon>Mollusca</taxon>
        <taxon>Gastropoda</taxon>
        <taxon>Caenogastropoda</taxon>
        <taxon>Sorbeoconcha</taxon>
        <taxon>Cerithioidea</taxon>
        <taxon>Batillariidae</taxon>
        <taxon>Batillaria</taxon>
    </lineage>
</organism>
<evidence type="ECO:0000313" key="1">
    <source>
        <dbReference type="EMBL" id="KAK7501994.1"/>
    </source>
</evidence>
<name>A0ABD0LQN0_9CAEN</name>
<protein>
    <submittedName>
        <fullName evidence="1">Uncharacterized protein</fullName>
    </submittedName>
</protein>
<keyword evidence="2" id="KW-1185">Reference proteome</keyword>
<dbReference type="EMBL" id="JACVVK020000028">
    <property type="protein sequence ID" value="KAK7501994.1"/>
    <property type="molecule type" value="Genomic_DNA"/>
</dbReference>
<comment type="caution">
    <text evidence="1">The sequence shown here is derived from an EMBL/GenBank/DDBJ whole genome shotgun (WGS) entry which is preliminary data.</text>
</comment>
<proteinExistence type="predicted"/>
<gene>
    <name evidence="1" type="ORF">BaRGS_00006746</name>
</gene>
<dbReference type="AlphaFoldDB" id="A0ABD0LQN0"/>